<dbReference type="EC" id="6.1.1.19" evidence="2 9"/>
<evidence type="ECO:0000256" key="8">
    <source>
        <dbReference type="ARBA" id="ARBA00049339"/>
    </source>
</evidence>
<name>A0A0G1UBN8_9BACT</name>
<evidence type="ECO:0000259" key="12">
    <source>
        <dbReference type="SMART" id="SM01016"/>
    </source>
</evidence>
<evidence type="ECO:0000256" key="9">
    <source>
        <dbReference type="NCBIfam" id="TIGR00456"/>
    </source>
</evidence>
<dbReference type="InterPro" id="IPR035684">
    <property type="entry name" value="ArgRS_core"/>
</dbReference>
<reference evidence="13 14" key="1">
    <citation type="journal article" date="2015" name="Nature">
        <title>rRNA introns, odd ribosomes, and small enigmatic genomes across a large radiation of phyla.</title>
        <authorList>
            <person name="Brown C.T."/>
            <person name="Hug L.A."/>
            <person name="Thomas B.C."/>
            <person name="Sharon I."/>
            <person name="Castelle C.J."/>
            <person name="Singh A."/>
            <person name="Wilkins M.J."/>
            <person name="Williams K.H."/>
            <person name="Banfield J.F."/>
        </authorList>
    </citation>
    <scope>NUCLEOTIDE SEQUENCE [LARGE SCALE GENOMIC DNA]</scope>
</reference>
<proteinExistence type="inferred from homology"/>
<keyword evidence="4 10" id="KW-0547">Nucleotide-binding</keyword>
<dbReference type="SUPFAM" id="SSF55190">
    <property type="entry name" value="Arginyl-tRNA synthetase (ArgRS), N-terminal 'additional' domain"/>
    <property type="match status" value="1"/>
</dbReference>
<dbReference type="SMART" id="SM00836">
    <property type="entry name" value="DALR_1"/>
    <property type="match status" value="1"/>
</dbReference>
<dbReference type="Pfam" id="PF03485">
    <property type="entry name" value="Arg_tRNA_synt_N"/>
    <property type="match status" value="1"/>
</dbReference>
<evidence type="ECO:0000256" key="2">
    <source>
        <dbReference type="ARBA" id="ARBA00012837"/>
    </source>
</evidence>
<evidence type="ECO:0000256" key="10">
    <source>
        <dbReference type="RuleBase" id="RU363038"/>
    </source>
</evidence>
<feature type="domain" description="Arginyl tRNA synthetase N-terminal" evidence="12">
    <location>
        <begin position="3"/>
        <end position="83"/>
    </location>
</feature>
<comment type="similarity">
    <text evidence="1 10">Belongs to the class-I aminoacyl-tRNA synthetase family.</text>
</comment>
<dbReference type="Gene3D" id="3.40.50.620">
    <property type="entry name" value="HUPs"/>
    <property type="match status" value="1"/>
</dbReference>
<feature type="domain" description="DALR anticodon binding" evidence="11">
    <location>
        <begin position="413"/>
        <end position="528"/>
    </location>
</feature>
<dbReference type="GO" id="GO:0004814">
    <property type="term" value="F:arginine-tRNA ligase activity"/>
    <property type="evidence" value="ECO:0007669"/>
    <property type="project" value="UniProtKB-UniRule"/>
</dbReference>
<organism evidence="13 14">
    <name type="scientific">Candidatus Jorgensenbacteria bacterium GW2011_GWA1_48_11</name>
    <dbReference type="NCBI Taxonomy" id="1618660"/>
    <lineage>
        <taxon>Bacteria</taxon>
        <taxon>Candidatus Joergenseniibacteriota</taxon>
    </lineage>
</organism>
<evidence type="ECO:0000313" key="13">
    <source>
        <dbReference type="EMBL" id="KKU91534.1"/>
    </source>
</evidence>
<dbReference type="InterPro" id="IPR036695">
    <property type="entry name" value="Arg-tRNA-synth_N_sf"/>
</dbReference>
<dbReference type="AlphaFoldDB" id="A0A0G1UBN8"/>
<dbReference type="SUPFAM" id="SSF52374">
    <property type="entry name" value="Nucleotidylyl transferase"/>
    <property type="match status" value="1"/>
</dbReference>
<dbReference type="GO" id="GO:0006420">
    <property type="term" value="P:arginyl-tRNA aminoacylation"/>
    <property type="evidence" value="ECO:0007669"/>
    <property type="project" value="UniProtKB-UniRule"/>
</dbReference>
<dbReference type="Pfam" id="PF05746">
    <property type="entry name" value="DALR_1"/>
    <property type="match status" value="1"/>
</dbReference>
<dbReference type="Proteomes" id="UP000034956">
    <property type="component" value="Unassembled WGS sequence"/>
</dbReference>
<dbReference type="Pfam" id="PF00750">
    <property type="entry name" value="tRNA-synt_1d"/>
    <property type="match status" value="1"/>
</dbReference>
<dbReference type="SUPFAM" id="SSF47323">
    <property type="entry name" value="Anticodon-binding domain of a subclass of class I aminoacyl-tRNA synthetases"/>
    <property type="match status" value="1"/>
</dbReference>
<evidence type="ECO:0000256" key="6">
    <source>
        <dbReference type="ARBA" id="ARBA00022917"/>
    </source>
</evidence>
<keyword evidence="7 10" id="KW-0030">Aminoacyl-tRNA synthetase</keyword>
<comment type="catalytic activity">
    <reaction evidence="8">
        <text>tRNA(Arg) + L-arginine + ATP = L-arginyl-tRNA(Arg) + AMP + diphosphate</text>
        <dbReference type="Rhea" id="RHEA:20301"/>
        <dbReference type="Rhea" id="RHEA-COMP:9658"/>
        <dbReference type="Rhea" id="RHEA-COMP:9673"/>
        <dbReference type="ChEBI" id="CHEBI:30616"/>
        <dbReference type="ChEBI" id="CHEBI:32682"/>
        <dbReference type="ChEBI" id="CHEBI:33019"/>
        <dbReference type="ChEBI" id="CHEBI:78442"/>
        <dbReference type="ChEBI" id="CHEBI:78513"/>
        <dbReference type="ChEBI" id="CHEBI:456215"/>
        <dbReference type="EC" id="6.1.1.19"/>
    </reaction>
</comment>
<dbReference type="Gene3D" id="3.30.1360.70">
    <property type="entry name" value="Arginyl tRNA synthetase N-terminal domain"/>
    <property type="match status" value="1"/>
</dbReference>
<accession>A0A0G1UBN8</accession>
<dbReference type="NCBIfam" id="TIGR00456">
    <property type="entry name" value="argS"/>
    <property type="match status" value="1"/>
</dbReference>
<dbReference type="PANTHER" id="PTHR11956">
    <property type="entry name" value="ARGINYL-TRNA SYNTHETASE"/>
    <property type="match status" value="1"/>
</dbReference>
<evidence type="ECO:0000313" key="14">
    <source>
        <dbReference type="Proteomes" id="UP000034956"/>
    </source>
</evidence>
<evidence type="ECO:0000256" key="4">
    <source>
        <dbReference type="ARBA" id="ARBA00022741"/>
    </source>
</evidence>
<keyword evidence="5 10" id="KW-0067">ATP-binding</keyword>
<keyword evidence="6 10" id="KW-0648">Protein biosynthesis</keyword>
<dbReference type="SMART" id="SM01016">
    <property type="entry name" value="Arg_tRNA_synt_N"/>
    <property type="match status" value="1"/>
</dbReference>
<protein>
    <recommendedName>
        <fullName evidence="2 9">Arginine--tRNA ligase</fullName>
        <ecNumber evidence="2 9">6.1.1.19</ecNumber>
    </recommendedName>
</protein>
<dbReference type="InterPro" id="IPR001278">
    <property type="entry name" value="Arg-tRNA-ligase"/>
</dbReference>
<dbReference type="InterPro" id="IPR008909">
    <property type="entry name" value="DALR_anticod-bd"/>
</dbReference>
<dbReference type="GO" id="GO:0005737">
    <property type="term" value="C:cytoplasm"/>
    <property type="evidence" value="ECO:0007669"/>
    <property type="project" value="UniProtKB-UniRule"/>
</dbReference>
<sequence>MREKVLKFLRQAVRENVKIEITSPDEEKQGHYSTNVAFRLAQKRGGTPYQEALTIAAAIKKAAPKNLFQKIEVAGPGFINFWIAPEAWHESLKEILRGKKNYGRVKAASKKKIQLEFVSANPTGPLTLANGRGGFLGDILGNVLSAAGHKVEREYYVNDTGNQVLTLGKSMVAALKLIPKEEQFYKGEYIEAWANKNSVFVKKNAGQPIRVGQKAAGEFLKAIRLVLEKKARIRFNRYTSEEKDVRKKGFVEKALRIFKRKKLTYEKEGALWLKTTKFDDDKDRVIVKSNGDPTYILADSGHNLETKARRIDRKILILGPDHYGYVARMKAAASIIGLDLEILITQALRLVEGGREVKMSKRKGAFVTFEELVSEVGADAARFFFLMHAPESHMDFDLGLAKERSNKNPVYYTQYAYVRARNIAKKAKFKPTHKNLASLKTPQDIALLKQLARFPEFVSDSAEDYRVHRLTRYAIELAKTFHNFYEKERVIGESNGILADARLSLVHGALVVFENLLDILGLTKPSKM</sequence>
<dbReference type="PANTHER" id="PTHR11956:SF5">
    <property type="entry name" value="ARGININE--TRNA LIGASE, CYTOPLASMIC"/>
    <property type="match status" value="1"/>
</dbReference>
<dbReference type="InterPro" id="IPR005148">
    <property type="entry name" value="Arg-tRNA-synth_N"/>
</dbReference>
<comment type="caution">
    <text evidence="13">The sequence shown here is derived from an EMBL/GenBank/DDBJ whole genome shotgun (WGS) entry which is preliminary data.</text>
</comment>
<dbReference type="PATRIC" id="fig|1618660.3.peg.145"/>
<evidence type="ECO:0000256" key="7">
    <source>
        <dbReference type="ARBA" id="ARBA00023146"/>
    </source>
</evidence>
<dbReference type="Gene3D" id="1.10.730.10">
    <property type="entry name" value="Isoleucyl-tRNA Synthetase, Domain 1"/>
    <property type="match status" value="1"/>
</dbReference>
<evidence type="ECO:0000256" key="3">
    <source>
        <dbReference type="ARBA" id="ARBA00022598"/>
    </source>
</evidence>
<gene>
    <name evidence="13" type="ORF">UY23_C0001G0140</name>
</gene>
<evidence type="ECO:0000259" key="11">
    <source>
        <dbReference type="SMART" id="SM00836"/>
    </source>
</evidence>
<dbReference type="EMBL" id="LCPF01000001">
    <property type="protein sequence ID" value="KKU91534.1"/>
    <property type="molecule type" value="Genomic_DNA"/>
</dbReference>
<keyword evidence="3 10" id="KW-0436">Ligase</keyword>
<dbReference type="InterPro" id="IPR014729">
    <property type="entry name" value="Rossmann-like_a/b/a_fold"/>
</dbReference>
<dbReference type="InterPro" id="IPR009080">
    <property type="entry name" value="tRNAsynth_Ia_anticodon-bd"/>
</dbReference>
<dbReference type="PRINTS" id="PR01038">
    <property type="entry name" value="TRNASYNTHARG"/>
</dbReference>
<evidence type="ECO:0000256" key="5">
    <source>
        <dbReference type="ARBA" id="ARBA00022840"/>
    </source>
</evidence>
<evidence type="ECO:0000256" key="1">
    <source>
        <dbReference type="ARBA" id="ARBA00005594"/>
    </source>
</evidence>
<dbReference type="GO" id="GO:0005524">
    <property type="term" value="F:ATP binding"/>
    <property type="evidence" value="ECO:0007669"/>
    <property type="project" value="UniProtKB-KW"/>
</dbReference>